<name>A0AAW0SM00_SCYPA</name>
<keyword evidence="3" id="KW-1185">Reference proteome</keyword>
<evidence type="ECO:0000313" key="3">
    <source>
        <dbReference type="Proteomes" id="UP001487740"/>
    </source>
</evidence>
<feature type="chain" id="PRO_5043519527" evidence="1">
    <location>
        <begin position="25"/>
        <end position="105"/>
    </location>
</feature>
<gene>
    <name evidence="2" type="ORF">O3P69_008678</name>
</gene>
<dbReference type="EMBL" id="JARAKH010000049">
    <property type="protein sequence ID" value="KAK8376111.1"/>
    <property type="molecule type" value="Genomic_DNA"/>
</dbReference>
<organism evidence="2 3">
    <name type="scientific">Scylla paramamosain</name>
    <name type="common">Mud crab</name>
    <dbReference type="NCBI Taxonomy" id="85552"/>
    <lineage>
        <taxon>Eukaryota</taxon>
        <taxon>Metazoa</taxon>
        <taxon>Ecdysozoa</taxon>
        <taxon>Arthropoda</taxon>
        <taxon>Crustacea</taxon>
        <taxon>Multicrustacea</taxon>
        <taxon>Malacostraca</taxon>
        <taxon>Eumalacostraca</taxon>
        <taxon>Eucarida</taxon>
        <taxon>Decapoda</taxon>
        <taxon>Pleocyemata</taxon>
        <taxon>Brachyura</taxon>
        <taxon>Eubrachyura</taxon>
        <taxon>Portunoidea</taxon>
        <taxon>Portunidae</taxon>
        <taxon>Portuninae</taxon>
        <taxon>Scylla</taxon>
    </lineage>
</organism>
<reference evidence="2 3" key="1">
    <citation type="submission" date="2023-03" db="EMBL/GenBank/DDBJ databases">
        <title>High-quality genome of Scylla paramamosain provides insights in environmental adaptation.</title>
        <authorList>
            <person name="Zhang L."/>
        </authorList>
    </citation>
    <scope>NUCLEOTIDE SEQUENCE [LARGE SCALE GENOMIC DNA]</scope>
    <source>
        <strain evidence="2">LZ_2023a</strain>
        <tissue evidence="2">Muscle</tissue>
    </source>
</reference>
<proteinExistence type="predicted"/>
<keyword evidence="1" id="KW-0732">Signal</keyword>
<dbReference type="AlphaFoldDB" id="A0AAW0SM00"/>
<evidence type="ECO:0000256" key="1">
    <source>
        <dbReference type="SAM" id="SignalP"/>
    </source>
</evidence>
<protein>
    <submittedName>
        <fullName evidence="2">Uncharacterized protein</fullName>
    </submittedName>
</protein>
<dbReference type="Proteomes" id="UP001487740">
    <property type="component" value="Unassembled WGS sequence"/>
</dbReference>
<comment type="caution">
    <text evidence="2">The sequence shown here is derived from an EMBL/GenBank/DDBJ whole genome shotgun (WGS) entry which is preliminary data.</text>
</comment>
<accession>A0AAW0SM00</accession>
<evidence type="ECO:0000313" key="2">
    <source>
        <dbReference type="EMBL" id="KAK8376111.1"/>
    </source>
</evidence>
<feature type="signal peptide" evidence="1">
    <location>
        <begin position="1"/>
        <end position="24"/>
    </location>
</feature>
<sequence>MRNAAVLLLVGVLGVLLAKGGVAGLECYSCHDCATLDPNENTRKCYTSCLASVTCKANGQHFVTRDCSYSSKATICVFPLPENLRIRLLLQLRPLRPAGLVPRRV</sequence>